<protein>
    <submittedName>
        <fullName evidence="2">Uncharacterized protein LOC104612286</fullName>
    </submittedName>
</protein>
<dbReference type="Proteomes" id="UP000189703">
    <property type="component" value="Unplaced"/>
</dbReference>
<dbReference type="eggNOG" id="KOG0017">
    <property type="taxonomic scope" value="Eukaryota"/>
</dbReference>
<keyword evidence="1" id="KW-1185">Reference proteome</keyword>
<dbReference type="InParanoid" id="A0A1U8BL23"/>
<gene>
    <name evidence="2" type="primary">LOC104612286</name>
</gene>
<dbReference type="InterPro" id="IPR012337">
    <property type="entry name" value="RNaseH-like_sf"/>
</dbReference>
<dbReference type="InterPro" id="IPR036397">
    <property type="entry name" value="RNaseH_sf"/>
</dbReference>
<dbReference type="PANTHER" id="PTHR48475:SF2">
    <property type="entry name" value="RIBONUCLEASE H"/>
    <property type="match status" value="1"/>
</dbReference>
<proteinExistence type="predicted"/>
<dbReference type="RefSeq" id="XP_010277970.1">
    <property type="nucleotide sequence ID" value="XM_010279668.1"/>
</dbReference>
<dbReference type="SUPFAM" id="SSF53098">
    <property type="entry name" value="Ribonuclease H-like"/>
    <property type="match status" value="1"/>
</dbReference>
<name>A0A1U8BL23_NELNU</name>
<dbReference type="OMA" id="QYYNARV"/>
<dbReference type="GO" id="GO:0003676">
    <property type="term" value="F:nucleic acid binding"/>
    <property type="evidence" value="ECO:0007669"/>
    <property type="project" value="InterPro"/>
</dbReference>
<dbReference type="GeneID" id="104612286"/>
<dbReference type="PANTHER" id="PTHR48475">
    <property type="entry name" value="RIBONUCLEASE H"/>
    <property type="match status" value="1"/>
</dbReference>
<evidence type="ECO:0000313" key="1">
    <source>
        <dbReference type="Proteomes" id="UP000189703"/>
    </source>
</evidence>
<dbReference type="Gene3D" id="3.30.420.10">
    <property type="entry name" value="Ribonuclease H-like superfamily/Ribonuclease H"/>
    <property type="match status" value="1"/>
</dbReference>
<dbReference type="KEGG" id="nnu:104612286"/>
<accession>A0A1U8BL23</accession>
<evidence type="ECO:0000313" key="2">
    <source>
        <dbReference type="RefSeq" id="XP_010277970.1"/>
    </source>
</evidence>
<organism evidence="1 2">
    <name type="scientific">Nelumbo nucifera</name>
    <name type="common">Sacred lotus</name>
    <dbReference type="NCBI Taxonomy" id="4432"/>
    <lineage>
        <taxon>Eukaryota</taxon>
        <taxon>Viridiplantae</taxon>
        <taxon>Streptophyta</taxon>
        <taxon>Embryophyta</taxon>
        <taxon>Tracheophyta</taxon>
        <taxon>Spermatophyta</taxon>
        <taxon>Magnoliopsida</taxon>
        <taxon>Proteales</taxon>
        <taxon>Nelumbonaceae</taxon>
        <taxon>Nelumbo</taxon>
    </lineage>
</organism>
<reference evidence="2" key="1">
    <citation type="submission" date="2025-08" db="UniProtKB">
        <authorList>
            <consortium name="RefSeq"/>
        </authorList>
    </citation>
    <scope>IDENTIFICATION</scope>
</reference>
<dbReference type="OrthoDB" id="1739513at2759"/>
<dbReference type="AlphaFoldDB" id="A0A1U8BL23"/>
<sequence>MVIRKNFTLIAHPQVNGQAEVINKAILHGLKAQLSQVKGLLVDEIPSVLWAYKTTTKTATGETPFNLTYETEAVIPTEMEVPTLRSEAFIEESNEEDLRVNLNLVEEVRDLAYIRTTTYQQRVTQYYNARVKRRQFRVGDLVLRKIMVPDPGVGKLDLN</sequence>